<proteinExistence type="inferred from homology"/>
<evidence type="ECO:0000256" key="5">
    <source>
        <dbReference type="ARBA" id="ARBA00022840"/>
    </source>
</evidence>
<gene>
    <name evidence="12" type="ORF">DEA37_0000940</name>
</gene>
<keyword evidence="2" id="KW-0547">Nucleotide-binding</keyword>
<dbReference type="GO" id="GO:0005829">
    <property type="term" value="C:cytosol"/>
    <property type="evidence" value="ECO:0007669"/>
    <property type="project" value="TreeGrafter"/>
</dbReference>
<evidence type="ECO:0000256" key="9">
    <source>
        <dbReference type="SAM" id="MobiDB-lite"/>
    </source>
</evidence>
<dbReference type="SMART" id="SM00490">
    <property type="entry name" value="HELICc"/>
    <property type="match status" value="1"/>
</dbReference>
<dbReference type="Proteomes" id="UP000324629">
    <property type="component" value="Unassembled WGS sequence"/>
</dbReference>
<dbReference type="AlphaFoldDB" id="A0A5J4NUT6"/>
<comment type="caution">
    <text evidence="12">The sequence shown here is derived from an EMBL/GenBank/DDBJ whole genome shotgun (WGS) entry which is preliminary data.</text>
</comment>
<evidence type="ECO:0000256" key="3">
    <source>
        <dbReference type="ARBA" id="ARBA00022801"/>
    </source>
</evidence>
<evidence type="ECO:0000256" key="4">
    <source>
        <dbReference type="ARBA" id="ARBA00022806"/>
    </source>
</evidence>
<dbReference type="CDD" id="cd18787">
    <property type="entry name" value="SF2_C_DEAD"/>
    <property type="match status" value="1"/>
</dbReference>
<evidence type="ECO:0000256" key="7">
    <source>
        <dbReference type="ARBA" id="ARBA00038041"/>
    </source>
</evidence>
<keyword evidence="5" id="KW-0067">ATP-binding</keyword>
<evidence type="ECO:0000259" key="10">
    <source>
        <dbReference type="PROSITE" id="PS51192"/>
    </source>
</evidence>
<dbReference type="PROSITE" id="PS51194">
    <property type="entry name" value="HELICASE_CTER"/>
    <property type="match status" value="1"/>
</dbReference>
<feature type="non-terminal residue" evidence="12">
    <location>
        <position position="1"/>
    </location>
</feature>
<dbReference type="Gene3D" id="3.40.50.300">
    <property type="entry name" value="P-loop containing nucleotide triphosphate hydrolases"/>
    <property type="match status" value="2"/>
</dbReference>
<dbReference type="Pfam" id="PF00270">
    <property type="entry name" value="DEAD"/>
    <property type="match status" value="1"/>
</dbReference>
<dbReference type="PANTHER" id="PTHR47959">
    <property type="entry name" value="ATP-DEPENDENT RNA HELICASE RHLE-RELATED"/>
    <property type="match status" value="1"/>
</dbReference>
<dbReference type="GO" id="GO:0003724">
    <property type="term" value="F:RNA helicase activity"/>
    <property type="evidence" value="ECO:0007669"/>
    <property type="project" value="UniProtKB-EC"/>
</dbReference>
<dbReference type="InterPro" id="IPR001650">
    <property type="entry name" value="Helicase_C-like"/>
</dbReference>
<keyword evidence="13" id="KW-1185">Reference proteome</keyword>
<reference evidence="12 13" key="1">
    <citation type="journal article" date="2019" name="Gigascience">
        <title>Whole-genome sequence of the oriental lung fluke Paragonimus westermani.</title>
        <authorList>
            <person name="Oey H."/>
            <person name="Zakrzewski M."/>
            <person name="Narain K."/>
            <person name="Devi K.R."/>
            <person name="Agatsuma T."/>
            <person name="Nawaratna S."/>
            <person name="Gobert G.N."/>
            <person name="Jones M.K."/>
            <person name="Ragan M.A."/>
            <person name="McManus D.P."/>
            <person name="Krause L."/>
        </authorList>
    </citation>
    <scope>NUCLEOTIDE SEQUENCE [LARGE SCALE GENOMIC DNA]</scope>
    <source>
        <strain evidence="12 13">IND2009</strain>
    </source>
</reference>
<dbReference type="GO" id="GO:0003723">
    <property type="term" value="F:RNA binding"/>
    <property type="evidence" value="ECO:0007669"/>
    <property type="project" value="UniProtKB-KW"/>
</dbReference>
<evidence type="ECO:0000259" key="11">
    <source>
        <dbReference type="PROSITE" id="PS51194"/>
    </source>
</evidence>
<dbReference type="SMART" id="SM00487">
    <property type="entry name" value="DEXDc"/>
    <property type="match status" value="1"/>
</dbReference>
<feature type="domain" description="Helicase C-terminal" evidence="11">
    <location>
        <begin position="242"/>
        <end position="428"/>
    </location>
</feature>
<dbReference type="InterPro" id="IPR014001">
    <property type="entry name" value="Helicase_ATP-bd"/>
</dbReference>
<dbReference type="GO" id="GO:0005524">
    <property type="term" value="F:ATP binding"/>
    <property type="evidence" value="ECO:0007669"/>
    <property type="project" value="UniProtKB-KW"/>
</dbReference>
<dbReference type="SUPFAM" id="SSF52540">
    <property type="entry name" value="P-loop containing nucleoside triphosphate hydrolases"/>
    <property type="match status" value="1"/>
</dbReference>
<feature type="compositionally biased region" description="Basic and acidic residues" evidence="9">
    <location>
        <begin position="572"/>
        <end position="583"/>
    </location>
</feature>
<dbReference type="EC" id="3.6.4.13" evidence="1"/>
<feature type="region of interest" description="Disordered" evidence="9">
    <location>
        <begin position="564"/>
        <end position="612"/>
    </location>
</feature>
<dbReference type="InterPro" id="IPR027417">
    <property type="entry name" value="P-loop_NTPase"/>
</dbReference>
<dbReference type="GO" id="GO:0016787">
    <property type="term" value="F:hydrolase activity"/>
    <property type="evidence" value="ECO:0007669"/>
    <property type="project" value="UniProtKB-KW"/>
</dbReference>
<dbReference type="Pfam" id="PF00271">
    <property type="entry name" value="Helicase_C"/>
    <property type="match status" value="1"/>
</dbReference>
<accession>A0A5J4NUT6</accession>
<dbReference type="InterPro" id="IPR011545">
    <property type="entry name" value="DEAD/DEAH_box_helicase_dom"/>
</dbReference>
<name>A0A5J4NUT6_9TREM</name>
<dbReference type="InterPro" id="IPR050079">
    <property type="entry name" value="DEAD_box_RNA_helicase"/>
</dbReference>
<dbReference type="PANTHER" id="PTHR47959:SF21">
    <property type="entry name" value="DEAD-BOX HELICASE 56"/>
    <property type="match status" value="1"/>
</dbReference>
<protein>
    <recommendedName>
        <fullName evidence="1">RNA helicase</fullName>
        <ecNumber evidence="1">3.6.4.13</ecNumber>
    </recommendedName>
</protein>
<evidence type="ECO:0000313" key="13">
    <source>
        <dbReference type="Proteomes" id="UP000324629"/>
    </source>
</evidence>
<organism evidence="12 13">
    <name type="scientific">Paragonimus westermani</name>
    <dbReference type="NCBI Taxonomy" id="34504"/>
    <lineage>
        <taxon>Eukaryota</taxon>
        <taxon>Metazoa</taxon>
        <taxon>Spiralia</taxon>
        <taxon>Lophotrochozoa</taxon>
        <taxon>Platyhelminthes</taxon>
        <taxon>Trematoda</taxon>
        <taxon>Digenea</taxon>
        <taxon>Plagiorchiida</taxon>
        <taxon>Troglotremata</taxon>
        <taxon>Troglotrematidae</taxon>
        <taxon>Paragonimus</taxon>
    </lineage>
</organism>
<keyword evidence="6" id="KW-0694">RNA-binding</keyword>
<sequence>AFKSIQQLFALYLKAIADLGWEKPTDVQQAVIPLIFEQRSVVVHAKTGSGKTAAFVIPILHEILQTKQVCADSSYEGRQLFREQCTTVLLLAPTKELCSQAYKNVRLLCKYAAKNVTFVDVSQHTDVDALRPLLAENPDIVIGTPARVLSHLRSDHLSFASLKHLVVDEADLIFTFGYQGDMQEFKKFLPPHALQAGRGLGVVLLSATLDDTTKALRRCLVKGGDWVRVELPDEAFLPSDTQLTQYSISAEEDDKYTILIALIKLKLIRGKTLIFTNSVDRCFKLRLFLEEFGIRAALLNSELPVMSRCHAIDQFNRGVYDYLLATDECQPEEKVQSSSGSKCSKRRDKEYGVSRGIDFQMVSNVINFDFPLTPTFYVHRVGRTARADQMGTALSFVNRTEEKLLSAVEALLNPAGLAASGSQASDASNTKASSIFRPYQFRLSEVDGFRYRAMVHLMYTFYFNPFAYAAKRSPQDVLRRITRKVVREARLKEIKLELLNSDRLKGYFEDHTPDLEALRHDKPLVRMVQPHLKDIPEYLVPAPLRALMSGSSGGRRMRSRWKRENLNLGTVEKPRSAGKKRSENPINLQTKHQLARKRKAQNPLFSFGKKSK</sequence>
<dbReference type="EMBL" id="QNGE01000758">
    <property type="protein sequence ID" value="KAA3679376.1"/>
    <property type="molecule type" value="Genomic_DNA"/>
</dbReference>
<evidence type="ECO:0000256" key="2">
    <source>
        <dbReference type="ARBA" id="ARBA00022741"/>
    </source>
</evidence>
<evidence type="ECO:0000256" key="8">
    <source>
        <dbReference type="ARBA" id="ARBA00047984"/>
    </source>
</evidence>
<evidence type="ECO:0000256" key="1">
    <source>
        <dbReference type="ARBA" id="ARBA00012552"/>
    </source>
</evidence>
<keyword evidence="3" id="KW-0378">Hydrolase</keyword>
<comment type="catalytic activity">
    <reaction evidence="8">
        <text>ATP + H2O = ADP + phosphate + H(+)</text>
        <dbReference type="Rhea" id="RHEA:13065"/>
        <dbReference type="ChEBI" id="CHEBI:15377"/>
        <dbReference type="ChEBI" id="CHEBI:15378"/>
        <dbReference type="ChEBI" id="CHEBI:30616"/>
        <dbReference type="ChEBI" id="CHEBI:43474"/>
        <dbReference type="ChEBI" id="CHEBI:456216"/>
        <dbReference type="EC" id="3.6.4.13"/>
    </reaction>
</comment>
<comment type="similarity">
    <text evidence="7">Belongs to the DEAD box helicase family. DDX56/DBP9 subfamily.</text>
</comment>
<feature type="domain" description="Helicase ATP-binding" evidence="10">
    <location>
        <begin position="32"/>
        <end position="227"/>
    </location>
</feature>
<evidence type="ECO:0000256" key="6">
    <source>
        <dbReference type="ARBA" id="ARBA00022884"/>
    </source>
</evidence>
<dbReference type="PROSITE" id="PS51192">
    <property type="entry name" value="HELICASE_ATP_BIND_1"/>
    <property type="match status" value="1"/>
</dbReference>
<evidence type="ECO:0000313" key="12">
    <source>
        <dbReference type="EMBL" id="KAA3679376.1"/>
    </source>
</evidence>
<keyword evidence="4 12" id="KW-0347">Helicase</keyword>